<dbReference type="Pfam" id="PF04167">
    <property type="entry name" value="DUF402"/>
    <property type="match status" value="1"/>
</dbReference>
<dbReference type="AlphaFoldDB" id="A0A3B0SP06"/>
<protein>
    <recommendedName>
        <fullName evidence="2">DUF402 domain-containing protein</fullName>
    </recommendedName>
</protein>
<dbReference type="SUPFAM" id="SSF159234">
    <property type="entry name" value="FomD-like"/>
    <property type="match status" value="1"/>
</dbReference>
<dbReference type="EMBL" id="UOEI01000567">
    <property type="protein sequence ID" value="VAW08021.1"/>
    <property type="molecule type" value="Genomic_DNA"/>
</dbReference>
<evidence type="ECO:0000259" key="2">
    <source>
        <dbReference type="Pfam" id="PF04167"/>
    </source>
</evidence>
<dbReference type="PANTHER" id="PTHR39159:SF1">
    <property type="entry name" value="UPF0374 PROTEIN YGAC"/>
    <property type="match status" value="1"/>
</dbReference>
<name>A0A3B0SP06_9ZZZZ</name>
<organism evidence="3">
    <name type="scientific">hydrothermal vent metagenome</name>
    <dbReference type="NCBI Taxonomy" id="652676"/>
    <lineage>
        <taxon>unclassified sequences</taxon>
        <taxon>metagenomes</taxon>
        <taxon>ecological metagenomes</taxon>
    </lineage>
</organism>
<dbReference type="InterPro" id="IPR035930">
    <property type="entry name" value="FomD-like_sf"/>
</dbReference>
<accession>A0A3B0SP06</accession>
<dbReference type="PANTHER" id="PTHR39159">
    <property type="match status" value="1"/>
</dbReference>
<evidence type="ECO:0000313" key="3">
    <source>
        <dbReference type="EMBL" id="VAW08021.1"/>
    </source>
</evidence>
<dbReference type="Gene3D" id="2.40.380.10">
    <property type="entry name" value="FomD-like"/>
    <property type="match status" value="1"/>
</dbReference>
<evidence type="ECO:0000256" key="1">
    <source>
        <dbReference type="ARBA" id="ARBA00022801"/>
    </source>
</evidence>
<proteinExistence type="predicted"/>
<gene>
    <name evidence="3" type="ORF">MNBD_ACTINO01-2055</name>
</gene>
<keyword evidence="1" id="KW-0378">Hydrolase</keyword>
<dbReference type="GO" id="GO:0016787">
    <property type="term" value="F:hydrolase activity"/>
    <property type="evidence" value="ECO:0007669"/>
    <property type="project" value="UniProtKB-KW"/>
</dbReference>
<dbReference type="InterPro" id="IPR050212">
    <property type="entry name" value="Ntdp-like"/>
</dbReference>
<sequence length="183" mass="20861">MGCRYCLVVTDSPSTRYRIDARKYPDHLHWQYEILYLGEDDHGLWLHLPSGTPARKGDAPEQVIEPGFVALVPANDPWTVEFYLNHPWHLIYVNIGTVPVVSGVTVHQIDLDLDVVLTTEGEVVVLDEDEFVEHQERYGYPKEIIELALTATREAQARLERRLPPFDGVADRWLASIDASTLK</sequence>
<reference evidence="3" key="1">
    <citation type="submission" date="2018-06" db="EMBL/GenBank/DDBJ databases">
        <authorList>
            <person name="Zhirakovskaya E."/>
        </authorList>
    </citation>
    <scope>NUCLEOTIDE SEQUENCE</scope>
</reference>
<feature type="domain" description="DUF402" evidence="2">
    <location>
        <begin position="67"/>
        <end position="161"/>
    </location>
</feature>
<dbReference type="InterPro" id="IPR007295">
    <property type="entry name" value="DUF402"/>
</dbReference>